<evidence type="ECO:0000256" key="2">
    <source>
        <dbReference type="ARBA" id="ARBA00022759"/>
    </source>
</evidence>
<keyword evidence="3" id="KW-0378">Hydrolase</keyword>
<dbReference type="Proteomes" id="UP000226525">
    <property type="component" value="Unassembled WGS sequence"/>
</dbReference>
<evidence type="ECO:0000313" key="6">
    <source>
        <dbReference type="Proteomes" id="UP000226525"/>
    </source>
</evidence>
<organism evidence="5 6">
    <name type="scientific">SAR324 cluster bacterium</name>
    <dbReference type="NCBI Taxonomy" id="2024889"/>
    <lineage>
        <taxon>Bacteria</taxon>
        <taxon>Deltaproteobacteria</taxon>
        <taxon>SAR324 cluster</taxon>
    </lineage>
</organism>
<name>A0A2D6YJ21_9DELT</name>
<evidence type="ECO:0000313" key="5">
    <source>
        <dbReference type="EMBL" id="MAH63198.1"/>
    </source>
</evidence>
<comment type="caution">
    <text evidence="5">The sequence shown here is derived from an EMBL/GenBank/DDBJ whole genome shotgun (WGS) entry which is preliminary data.</text>
</comment>
<dbReference type="GO" id="GO:0004525">
    <property type="term" value="F:ribonuclease III activity"/>
    <property type="evidence" value="ECO:0007669"/>
    <property type="project" value="InterPro"/>
</dbReference>
<evidence type="ECO:0000256" key="3">
    <source>
        <dbReference type="ARBA" id="ARBA00022801"/>
    </source>
</evidence>
<dbReference type="InterPro" id="IPR008226">
    <property type="entry name" value="Mini3_fam"/>
</dbReference>
<dbReference type="Gene3D" id="1.10.1520.10">
    <property type="entry name" value="Ribonuclease III domain"/>
    <property type="match status" value="1"/>
</dbReference>
<sequence>MNSGENWKEWSNFGLAYLGDAIFELWCRQYALQRSQSASQVHQWVVKLVRCQTQSKLASLWYEMLSEEELLVFQRGKNHKPQTRPKHATVEEYRIATGFECVIGYWHLQQYDRLNEMMHLPESRKLIEAHTSEI</sequence>
<dbReference type="AlphaFoldDB" id="A0A2D6YJ21"/>
<dbReference type="SUPFAM" id="SSF69065">
    <property type="entry name" value="RNase III domain-like"/>
    <property type="match status" value="1"/>
</dbReference>
<dbReference type="InterPro" id="IPR000999">
    <property type="entry name" value="RNase_III_dom"/>
</dbReference>
<dbReference type="GO" id="GO:0006396">
    <property type="term" value="P:RNA processing"/>
    <property type="evidence" value="ECO:0007669"/>
    <property type="project" value="InterPro"/>
</dbReference>
<dbReference type="PIRSF" id="PIRSF005520">
    <property type="entry name" value="UCP005520"/>
    <property type="match status" value="1"/>
</dbReference>
<dbReference type="InterPro" id="IPR036389">
    <property type="entry name" value="RNase_III_sf"/>
</dbReference>
<dbReference type="PANTHER" id="PTHR34276">
    <property type="entry name" value="MINI-RIBONUCLEASE 3"/>
    <property type="match status" value="1"/>
</dbReference>
<accession>A0A2D6YJ21</accession>
<evidence type="ECO:0000259" key="4">
    <source>
        <dbReference type="Pfam" id="PF00636"/>
    </source>
</evidence>
<proteinExistence type="inferred from homology"/>
<feature type="domain" description="RNase III" evidence="4">
    <location>
        <begin position="15"/>
        <end position="110"/>
    </location>
</feature>
<dbReference type="Pfam" id="PF00636">
    <property type="entry name" value="Ribonuclease_3"/>
    <property type="match status" value="1"/>
</dbReference>
<keyword evidence="1" id="KW-0540">Nuclease</keyword>
<evidence type="ECO:0000256" key="1">
    <source>
        <dbReference type="ARBA" id="ARBA00022722"/>
    </source>
</evidence>
<dbReference type="EMBL" id="NZEX01000081">
    <property type="protein sequence ID" value="MAH63198.1"/>
    <property type="molecule type" value="Genomic_DNA"/>
</dbReference>
<gene>
    <name evidence="5" type="ORF">CMN54_07100</name>
</gene>
<protein>
    <submittedName>
        <fullName evidence="5">Mini-ribonuclease 3</fullName>
    </submittedName>
</protein>
<dbReference type="PANTHER" id="PTHR34276:SF1">
    <property type="entry name" value="MINI-RIBONUCLEASE 3"/>
    <property type="match status" value="1"/>
</dbReference>
<keyword evidence="2" id="KW-0255">Endonuclease</keyword>
<reference evidence="6" key="1">
    <citation type="submission" date="2017-09" db="EMBL/GenBank/DDBJ databases">
        <title>The Reconstruction of 2,631 Draft Metagenome-Assembled Genomes from the Global Oceans.</title>
        <authorList>
            <person name="Tully B.J."/>
            <person name="Graham E.D."/>
            <person name="Heidelberg J.F."/>
        </authorList>
    </citation>
    <scope>NUCLEOTIDE SEQUENCE [LARGE SCALE GENOMIC DNA]</scope>
</reference>
<dbReference type="HAMAP" id="MF_01468">
    <property type="entry name" value="RNase_Mini_III"/>
    <property type="match status" value="1"/>
</dbReference>